<name>A0A2N1MA54_9GLOM</name>
<evidence type="ECO:0000313" key="3">
    <source>
        <dbReference type="Proteomes" id="UP000233469"/>
    </source>
</evidence>
<feature type="compositionally biased region" description="Basic and acidic residues" evidence="1">
    <location>
        <begin position="1"/>
        <end position="15"/>
    </location>
</feature>
<evidence type="ECO:0000313" key="2">
    <source>
        <dbReference type="EMBL" id="PKK58523.1"/>
    </source>
</evidence>
<dbReference type="EMBL" id="LLXL01003539">
    <property type="protein sequence ID" value="PKK58523.1"/>
    <property type="molecule type" value="Genomic_DNA"/>
</dbReference>
<evidence type="ECO:0000256" key="1">
    <source>
        <dbReference type="SAM" id="MobiDB-lite"/>
    </source>
</evidence>
<dbReference type="AlphaFoldDB" id="A0A2N1MA54"/>
<accession>A0A2N1MA54</accession>
<reference evidence="2 3" key="1">
    <citation type="submission" date="2016-04" db="EMBL/GenBank/DDBJ databases">
        <title>Genome analyses suggest a sexual origin of heterokaryosis in a supposedly ancient asexual fungus.</title>
        <authorList>
            <person name="Ropars J."/>
            <person name="Sedzielewska K."/>
            <person name="Noel J."/>
            <person name="Charron P."/>
            <person name="Farinelli L."/>
            <person name="Marton T."/>
            <person name="Kruger M."/>
            <person name="Pelin A."/>
            <person name="Brachmann A."/>
            <person name="Corradi N."/>
        </authorList>
    </citation>
    <scope>NUCLEOTIDE SEQUENCE [LARGE SCALE GENOMIC DNA]</scope>
    <source>
        <strain evidence="2 3">C2</strain>
    </source>
</reference>
<reference evidence="2 3" key="2">
    <citation type="submission" date="2017-10" db="EMBL/GenBank/DDBJ databases">
        <title>Extensive intraspecific genome diversity in a model arbuscular mycorrhizal fungus.</title>
        <authorList>
            <person name="Chen E.C.H."/>
            <person name="Morin E."/>
            <person name="Baudet D."/>
            <person name="Noel J."/>
            <person name="Ndikumana S."/>
            <person name="Charron P."/>
            <person name="St-Onge C."/>
            <person name="Giorgi J."/>
            <person name="Grigoriev I.V."/>
            <person name="Roux C."/>
            <person name="Martin F.M."/>
            <person name="Corradi N."/>
        </authorList>
    </citation>
    <scope>NUCLEOTIDE SEQUENCE [LARGE SCALE GENOMIC DNA]</scope>
    <source>
        <strain evidence="2 3">C2</strain>
    </source>
</reference>
<gene>
    <name evidence="2" type="ORF">RhiirC2_796162</name>
</gene>
<organism evidence="2 3">
    <name type="scientific">Rhizophagus irregularis</name>
    <dbReference type="NCBI Taxonomy" id="588596"/>
    <lineage>
        <taxon>Eukaryota</taxon>
        <taxon>Fungi</taxon>
        <taxon>Fungi incertae sedis</taxon>
        <taxon>Mucoromycota</taxon>
        <taxon>Glomeromycotina</taxon>
        <taxon>Glomeromycetes</taxon>
        <taxon>Glomerales</taxon>
        <taxon>Glomeraceae</taxon>
        <taxon>Rhizophagus</taxon>
    </lineage>
</organism>
<comment type="caution">
    <text evidence="2">The sequence shown here is derived from an EMBL/GenBank/DDBJ whole genome shotgun (WGS) entry which is preliminary data.</text>
</comment>
<proteinExistence type="predicted"/>
<dbReference type="VEuPathDB" id="FungiDB:FUN_022698"/>
<dbReference type="VEuPathDB" id="FungiDB:RhiirFUN_007873"/>
<feature type="region of interest" description="Disordered" evidence="1">
    <location>
        <begin position="1"/>
        <end position="114"/>
    </location>
</feature>
<protein>
    <submittedName>
        <fullName evidence="2">Uncharacterized protein</fullName>
    </submittedName>
</protein>
<dbReference type="Proteomes" id="UP000233469">
    <property type="component" value="Unassembled WGS sequence"/>
</dbReference>
<sequence>MDNKVKKVYGKKERAMITQGRHSRTDKSHQQKSKKYSTEEPDSESVSDDKSGNADNVSTPDDESGNADNVSTSDDEFGNADNVSTSDDKSGNADSKSTSDDSDSDSNFIPKHYFSKDKMPHDLREALRLEVKWQLSQFPDEDKFDLSKTFEQQLDHVNEIIILAIMESLNKTIFPVTNAVVYSMIHSLH</sequence>